<sequence length="375" mass="43230">MEFTLDTLKKDEQVSLSLRKLYEQFGYKKYKVSKFEAYELYLENKNFLKSEQIITFNDLDGKLLALKPDVTLSIIKNTNANREQTEKLYYIENVYRLSRQNHEYKEINQMGLEYIGDVDLYATLEVIQLAMDSLTAIDPNCILDISHMGFVSGLFDSLSVEHSVKMQLLGCLRSKNLHDLKRIVEQEHISDFYRDKLEKIAALDGEFESTLQAAQELVINDNMQDAVNELKAIYQIISQNQLAQHIRLDFSIIQDIDYYNGIIFQGYVQKSPSAVLSGGRYDNLLKKFNRDAGAIGFALYLDELSRYYPVAMDYDVDTFVLYQNDADCNILSQQINKLVSSGERVRAGKQIPADLRYKKLMKINGDILEEVDSRA</sequence>
<comment type="subcellular location">
    <subcellularLocation>
        <location evidence="1 7">Cytoplasm</location>
    </subcellularLocation>
</comment>
<dbReference type="PANTHER" id="PTHR11476">
    <property type="entry name" value="HISTIDYL-TRNA SYNTHETASE"/>
    <property type="match status" value="1"/>
</dbReference>
<dbReference type="Pfam" id="PF13393">
    <property type="entry name" value="tRNA-synt_His"/>
    <property type="match status" value="1"/>
</dbReference>
<comment type="subunit">
    <text evidence="7">Heteromultimer composed of HisG and HisZ subunits.</text>
</comment>
<evidence type="ECO:0000313" key="9">
    <source>
        <dbReference type="EMBL" id="MBC5788051.1"/>
    </source>
</evidence>
<evidence type="ECO:0000256" key="4">
    <source>
        <dbReference type="ARBA" id="ARBA00020397"/>
    </source>
</evidence>
<evidence type="ECO:0000313" key="10">
    <source>
        <dbReference type="Proteomes" id="UP000649151"/>
    </source>
</evidence>
<name>A0ABR7ISC9_9CLOT</name>
<dbReference type="HAMAP" id="MF_00125">
    <property type="entry name" value="HisZ"/>
    <property type="match status" value="1"/>
</dbReference>
<accession>A0ABR7ISC9</accession>
<keyword evidence="9" id="KW-0328">Glycosyltransferase</keyword>
<dbReference type="Gene3D" id="3.30.930.10">
    <property type="entry name" value="Bira Bifunctional Protein, Domain 2"/>
    <property type="match status" value="1"/>
</dbReference>
<reference evidence="9 10" key="1">
    <citation type="submission" date="2020-08" db="EMBL/GenBank/DDBJ databases">
        <title>Genome public.</title>
        <authorList>
            <person name="Liu C."/>
            <person name="Sun Q."/>
        </authorList>
    </citation>
    <scope>NUCLEOTIDE SEQUENCE [LARGE SCALE GENOMIC DNA]</scope>
    <source>
        <strain evidence="9 10">NSJ-27</strain>
    </source>
</reference>
<evidence type="ECO:0000259" key="8">
    <source>
        <dbReference type="Pfam" id="PF13393"/>
    </source>
</evidence>
<dbReference type="InterPro" id="IPR045864">
    <property type="entry name" value="aa-tRNA-synth_II/BPL/LPL"/>
</dbReference>
<gene>
    <name evidence="7" type="primary">hisZ</name>
    <name evidence="9" type="ORF">H8Z77_08480</name>
</gene>
<feature type="domain" description="Class II Histidinyl-tRNA synthetase (HisRS)-like catalytic core" evidence="8">
    <location>
        <begin position="8"/>
        <end position="304"/>
    </location>
</feature>
<evidence type="ECO:0000256" key="6">
    <source>
        <dbReference type="ARBA" id="ARBA00025246"/>
    </source>
</evidence>
<dbReference type="InterPro" id="IPR041715">
    <property type="entry name" value="HisRS-like_core"/>
</dbReference>
<dbReference type="RefSeq" id="WP_069987500.1">
    <property type="nucleotide sequence ID" value="NZ_JACOQK010000001.1"/>
</dbReference>
<comment type="miscellaneous">
    <text evidence="7">This function is generally fulfilled by the C-terminal part of HisG, which is missing in some bacteria such as this one.</text>
</comment>
<keyword evidence="7" id="KW-0368">Histidine biosynthesis</keyword>
<proteinExistence type="inferred from homology"/>
<keyword evidence="9" id="KW-0808">Transferase</keyword>
<dbReference type="GO" id="GO:0016757">
    <property type="term" value="F:glycosyltransferase activity"/>
    <property type="evidence" value="ECO:0007669"/>
    <property type="project" value="UniProtKB-KW"/>
</dbReference>
<organism evidence="9 10">
    <name type="scientific">Clostridium facile</name>
    <dbReference type="NCBI Taxonomy" id="2763035"/>
    <lineage>
        <taxon>Bacteria</taxon>
        <taxon>Bacillati</taxon>
        <taxon>Bacillota</taxon>
        <taxon>Clostridia</taxon>
        <taxon>Eubacteriales</taxon>
        <taxon>Clostridiaceae</taxon>
        <taxon>Clostridium</taxon>
    </lineage>
</organism>
<evidence type="ECO:0000256" key="5">
    <source>
        <dbReference type="ARBA" id="ARBA00022490"/>
    </source>
</evidence>
<keyword evidence="10" id="KW-1185">Reference proteome</keyword>
<dbReference type="SUPFAM" id="SSF55681">
    <property type="entry name" value="Class II aaRS and biotin synthetases"/>
    <property type="match status" value="1"/>
</dbReference>
<dbReference type="PANTHER" id="PTHR11476:SF7">
    <property type="entry name" value="HISTIDINE--TRNA LIGASE"/>
    <property type="match status" value="1"/>
</dbReference>
<dbReference type="InterPro" id="IPR004517">
    <property type="entry name" value="HisZ"/>
</dbReference>
<evidence type="ECO:0000256" key="1">
    <source>
        <dbReference type="ARBA" id="ARBA00004496"/>
    </source>
</evidence>
<dbReference type="PIRSF" id="PIRSF001549">
    <property type="entry name" value="His-tRNA_synth"/>
    <property type="match status" value="1"/>
</dbReference>
<dbReference type="Proteomes" id="UP000649151">
    <property type="component" value="Unassembled WGS sequence"/>
</dbReference>
<comment type="pathway">
    <text evidence="2 7">Amino-acid biosynthesis; L-histidine biosynthesis; L-histidine from 5-phospho-alpha-D-ribose 1-diphosphate: step 1/9.</text>
</comment>
<evidence type="ECO:0000256" key="3">
    <source>
        <dbReference type="ARBA" id="ARBA00005539"/>
    </source>
</evidence>
<comment type="caution">
    <text evidence="9">The sequence shown here is derived from an EMBL/GenBank/DDBJ whole genome shotgun (WGS) entry which is preliminary data.</text>
</comment>
<dbReference type="InterPro" id="IPR004516">
    <property type="entry name" value="HisRS/HisZ"/>
</dbReference>
<evidence type="ECO:0000256" key="2">
    <source>
        <dbReference type="ARBA" id="ARBA00004667"/>
    </source>
</evidence>
<dbReference type="EMBL" id="JACOQK010000001">
    <property type="protein sequence ID" value="MBC5788051.1"/>
    <property type="molecule type" value="Genomic_DNA"/>
</dbReference>
<comment type="similarity">
    <text evidence="3 7">Belongs to the class-II aminoacyl-tRNA synthetase family. HisZ subfamily.</text>
</comment>
<comment type="function">
    <text evidence="6 7">Required for the first step of histidine biosynthesis. May allow the feedback regulation of ATP phosphoribosyltransferase activity by histidine.</text>
</comment>
<keyword evidence="5 7" id="KW-0963">Cytoplasm</keyword>
<protein>
    <recommendedName>
        <fullName evidence="4 7">ATP phosphoribosyltransferase regulatory subunit</fullName>
    </recommendedName>
</protein>
<evidence type="ECO:0000256" key="7">
    <source>
        <dbReference type="HAMAP-Rule" id="MF_00125"/>
    </source>
</evidence>
<keyword evidence="7" id="KW-0028">Amino-acid biosynthesis</keyword>